<dbReference type="AlphaFoldDB" id="A0A7J2U4P0"/>
<dbReference type="Gene3D" id="3.40.50.300">
    <property type="entry name" value="P-loop containing nucleotide triphosphate hydrolases"/>
    <property type="match status" value="1"/>
</dbReference>
<name>A0A7J2U4P0_9CREN</name>
<dbReference type="SUPFAM" id="SSF52540">
    <property type="entry name" value="P-loop containing nucleoside triphosphate hydrolases"/>
    <property type="match status" value="1"/>
</dbReference>
<dbReference type="PANTHER" id="PTHR37291">
    <property type="entry name" value="5-METHYLCYTOSINE-SPECIFIC RESTRICTION ENZYME B"/>
    <property type="match status" value="1"/>
</dbReference>
<dbReference type="InterPro" id="IPR052934">
    <property type="entry name" value="Methyl-DNA_Rec/Restrict_Enz"/>
</dbReference>
<evidence type="ECO:0000259" key="1">
    <source>
        <dbReference type="SMART" id="SM00382"/>
    </source>
</evidence>
<protein>
    <submittedName>
        <fullName evidence="2">AAA family ATPase</fullName>
    </submittedName>
</protein>
<dbReference type="InterPro" id="IPR027417">
    <property type="entry name" value="P-loop_NTPase"/>
</dbReference>
<proteinExistence type="predicted"/>
<dbReference type="InterPro" id="IPR003593">
    <property type="entry name" value="AAA+_ATPase"/>
</dbReference>
<dbReference type="GO" id="GO:0005524">
    <property type="term" value="F:ATP binding"/>
    <property type="evidence" value="ECO:0007669"/>
    <property type="project" value="InterPro"/>
</dbReference>
<dbReference type="EMBL" id="DSEU01000057">
    <property type="protein sequence ID" value="HEM67539.1"/>
    <property type="molecule type" value="Genomic_DNA"/>
</dbReference>
<dbReference type="SMART" id="SM00382">
    <property type="entry name" value="AAA"/>
    <property type="match status" value="1"/>
</dbReference>
<dbReference type="InterPro" id="IPR011704">
    <property type="entry name" value="ATPase_dyneun-rel_AAA"/>
</dbReference>
<comment type="caution">
    <text evidence="2">The sequence shown here is derived from an EMBL/GenBank/DDBJ whole genome shotgun (WGS) entry which is preliminary data.</text>
</comment>
<organism evidence="2">
    <name type="scientific">Ignisphaera aggregans</name>
    <dbReference type="NCBI Taxonomy" id="334771"/>
    <lineage>
        <taxon>Archaea</taxon>
        <taxon>Thermoproteota</taxon>
        <taxon>Thermoprotei</taxon>
        <taxon>Desulfurococcales</taxon>
        <taxon>Desulfurococcaceae</taxon>
        <taxon>Ignisphaera</taxon>
    </lineage>
</organism>
<dbReference type="GO" id="GO:0016887">
    <property type="term" value="F:ATP hydrolysis activity"/>
    <property type="evidence" value="ECO:0007669"/>
    <property type="project" value="InterPro"/>
</dbReference>
<gene>
    <name evidence="2" type="ORF">ENO26_08285</name>
</gene>
<dbReference type="PANTHER" id="PTHR37291:SF1">
    <property type="entry name" value="TYPE IV METHYL-DIRECTED RESTRICTION ENZYME ECOKMCRB SUBUNIT"/>
    <property type="match status" value="1"/>
</dbReference>
<evidence type="ECO:0000313" key="2">
    <source>
        <dbReference type="EMBL" id="HEM67539.1"/>
    </source>
</evidence>
<reference evidence="2" key="1">
    <citation type="journal article" date="2020" name="mSystems">
        <title>Genome- and Community-Level Interaction Insights into Carbon Utilization and Element Cycling Functions of Hydrothermarchaeota in Hydrothermal Sediment.</title>
        <authorList>
            <person name="Zhou Z."/>
            <person name="Liu Y."/>
            <person name="Xu W."/>
            <person name="Pan J."/>
            <person name="Luo Z.H."/>
            <person name="Li M."/>
        </authorList>
    </citation>
    <scope>NUCLEOTIDE SEQUENCE [LARGE SCALE GENOMIC DNA]</scope>
    <source>
        <strain evidence="2">SpSt-125</strain>
    </source>
</reference>
<sequence>MKPKGRNMVYLDNYINKDLFDEMLKKFIKGPFLDALKKCSQKPDDCKDIDAFVSAGTPEHWRDSIEFALRNGGYTIWGKREENKDEWINRTFSQGLKGMELTFFESYIRSGSKLGKTQGFTLSPITVNVFYCSNVGIFGAGIVTTLIIDGMNPFWTEERNASTKMGSPVVIFPFRWLVRIFWLHSSVLANRTDPGKWRGIEPPQRVVVRGGIQSIKDLSLRHELVKRLINDIVKGVDETLMFFEKFSSETKIVEEKVVKPEEKILPPPLLVPGKCIIEVSSEELSRIRNETLQEFAVEPDIIDFLLSVLVYGCKNVLLVGKPGTGKTSIARFIAEKLGFEPIIVTANAHWSRVDVIGGPMFIGSGSVTWRPGVLMEAIARHLEAKQRNKNGAWLIIDEINRADVDKAFGEFFTIFSGPEPSEWVIPSYIIDEWEKYSKVNQNDVYRPMLEAIKRNLYRNEKYIVPPDFRVIGTMNYVDVANLFAIGEAFTRRFVRIGVEYPNDIDKELSILLNKIKKSGDFREAIRILEDEDVKKLIKSVTKSLRDEVKRLSFGSAYLLNTLYTFLAQVRLKLTTGTPLENIKNEVRKLLKHSIESTLSLTSLWDEDLRREVEKVLNEALGLHE</sequence>
<accession>A0A7J2U4P0</accession>
<feature type="domain" description="AAA+ ATPase" evidence="1">
    <location>
        <begin position="312"/>
        <end position="502"/>
    </location>
</feature>
<dbReference type="Pfam" id="PF07728">
    <property type="entry name" value="AAA_5"/>
    <property type="match status" value="1"/>
</dbReference>